<comment type="caution">
    <text evidence="1">The sequence shown here is derived from an EMBL/GenBank/DDBJ whole genome shotgun (WGS) entry which is preliminary data.</text>
</comment>
<name>A0ABM8Z9X9_9LACO</name>
<keyword evidence="2" id="KW-1185">Reference proteome</keyword>
<dbReference type="Proteomes" id="UP000789719">
    <property type="component" value="Unassembled WGS sequence"/>
</dbReference>
<sequence>MNDEFLNEDMYDADRTARFILAAHDRGMVKWQGFYLADHTKVIEQLAMSEQRQEQLVPRQSLSEMSAIMGEAMHRHQQVSIQRAMVNSDQITLPSIKGYVQGYDDEGFFVDNCHIAYTDLWHVTRDM</sequence>
<protein>
    <recommendedName>
        <fullName evidence="3">DNA-directed RNA polymerase</fullName>
    </recommendedName>
</protein>
<proteinExistence type="predicted"/>
<reference evidence="1 2" key="1">
    <citation type="submission" date="2021-11" db="EMBL/GenBank/DDBJ databases">
        <authorList>
            <person name="Depoorter E."/>
        </authorList>
    </citation>
    <scope>NUCLEOTIDE SEQUENCE [LARGE SCALE GENOMIC DNA]</scope>
    <source>
        <strain evidence="1 2">LMG 24286</strain>
    </source>
</reference>
<dbReference type="RefSeq" id="WP_230098244.1">
    <property type="nucleotide sequence ID" value="NZ_CAKKNT010000004.1"/>
</dbReference>
<dbReference type="EMBL" id="CAKKNT010000004">
    <property type="protein sequence ID" value="CAH0418140.1"/>
    <property type="molecule type" value="Genomic_DNA"/>
</dbReference>
<evidence type="ECO:0000313" key="2">
    <source>
        <dbReference type="Proteomes" id="UP000789719"/>
    </source>
</evidence>
<gene>
    <name evidence="1" type="ORF">WGH24286_00556</name>
</gene>
<evidence type="ECO:0000313" key="1">
    <source>
        <dbReference type="EMBL" id="CAH0418140.1"/>
    </source>
</evidence>
<evidence type="ECO:0008006" key="3">
    <source>
        <dbReference type="Google" id="ProtNLM"/>
    </source>
</evidence>
<organism evidence="1 2">
    <name type="scientific">Periweissella ghanensis</name>
    <dbReference type="NCBI Taxonomy" id="467997"/>
    <lineage>
        <taxon>Bacteria</taxon>
        <taxon>Bacillati</taxon>
        <taxon>Bacillota</taxon>
        <taxon>Bacilli</taxon>
        <taxon>Lactobacillales</taxon>
        <taxon>Lactobacillaceae</taxon>
        <taxon>Periweissella</taxon>
    </lineage>
</organism>
<accession>A0ABM8Z9X9</accession>